<dbReference type="InterPro" id="IPR040169">
    <property type="entry name" value="SUGP1/2"/>
</dbReference>
<evidence type="ECO:0000256" key="3">
    <source>
        <dbReference type="ARBA" id="ARBA00023187"/>
    </source>
</evidence>
<dbReference type="GO" id="GO:0005654">
    <property type="term" value="C:nucleoplasm"/>
    <property type="evidence" value="ECO:0007669"/>
    <property type="project" value="TreeGrafter"/>
</dbReference>
<comment type="subcellular location">
    <subcellularLocation>
        <location evidence="1">Nucleus</location>
    </subcellularLocation>
</comment>
<dbReference type="AlphaFoldDB" id="A0AAV2HZZ3"/>
<keyword evidence="3" id="KW-0508">mRNA splicing</keyword>
<evidence type="ECO:0000256" key="5">
    <source>
        <dbReference type="SAM" id="MobiDB-lite"/>
    </source>
</evidence>
<evidence type="ECO:0000313" key="8">
    <source>
        <dbReference type="Proteomes" id="UP001497497"/>
    </source>
</evidence>
<dbReference type="Pfam" id="PF01585">
    <property type="entry name" value="G-patch"/>
    <property type="match status" value="1"/>
</dbReference>
<dbReference type="PANTHER" id="PTHR23340:SF0">
    <property type="entry name" value="SURP AND G-PATCH DOMAIN-CONTAINING PROTEIN 1 ISOFORM X1"/>
    <property type="match status" value="1"/>
</dbReference>
<dbReference type="Pfam" id="PF01805">
    <property type="entry name" value="Surp"/>
    <property type="match status" value="1"/>
</dbReference>
<reference evidence="7 8" key="1">
    <citation type="submission" date="2024-04" db="EMBL/GenBank/DDBJ databases">
        <authorList>
            <consortium name="Genoscope - CEA"/>
            <person name="William W."/>
        </authorList>
    </citation>
    <scope>NUCLEOTIDE SEQUENCE [LARGE SCALE GENOMIC DNA]</scope>
</reference>
<dbReference type="SMART" id="SM00443">
    <property type="entry name" value="G_patch"/>
    <property type="match status" value="1"/>
</dbReference>
<feature type="compositionally biased region" description="Polar residues" evidence="5">
    <location>
        <begin position="61"/>
        <end position="80"/>
    </location>
</feature>
<keyword evidence="4" id="KW-0539">Nucleus</keyword>
<dbReference type="SUPFAM" id="SSF109905">
    <property type="entry name" value="Surp module (SWAP domain)"/>
    <property type="match status" value="1"/>
</dbReference>
<dbReference type="InterPro" id="IPR035967">
    <property type="entry name" value="SWAP/Surp_sf"/>
</dbReference>
<feature type="compositionally biased region" description="Basic and acidic residues" evidence="5">
    <location>
        <begin position="141"/>
        <end position="157"/>
    </location>
</feature>
<accession>A0AAV2HZZ3</accession>
<feature type="compositionally biased region" description="Polar residues" evidence="5">
    <location>
        <begin position="173"/>
        <end position="182"/>
    </location>
</feature>
<keyword evidence="2" id="KW-0507">mRNA processing</keyword>
<gene>
    <name evidence="7" type="ORF">GSLYS_00013043001</name>
</gene>
<evidence type="ECO:0000256" key="4">
    <source>
        <dbReference type="ARBA" id="ARBA00023242"/>
    </source>
</evidence>
<name>A0AAV2HZZ3_LYMST</name>
<dbReference type="EMBL" id="CAXITT010000332">
    <property type="protein sequence ID" value="CAL1539224.1"/>
    <property type="molecule type" value="Genomic_DNA"/>
</dbReference>
<feature type="region of interest" description="Disordered" evidence="5">
    <location>
        <begin position="141"/>
        <end position="182"/>
    </location>
</feature>
<keyword evidence="8" id="KW-1185">Reference proteome</keyword>
<evidence type="ECO:0000256" key="2">
    <source>
        <dbReference type="ARBA" id="ARBA00022664"/>
    </source>
</evidence>
<feature type="compositionally biased region" description="Polar residues" evidence="5">
    <location>
        <begin position="684"/>
        <end position="700"/>
    </location>
</feature>
<feature type="region of interest" description="Disordered" evidence="5">
    <location>
        <begin position="60"/>
        <end position="123"/>
    </location>
</feature>
<comment type="caution">
    <text evidence="7">The sequence shown here is derived from an EMBL/GenBank/DDBJ whole genome shotgun (WGS) entry which is preliminary data.</text>
</comment>
<proteinExistence type="predicted"/>
<feature type="region of interest" description="Disordered" evidence="5">
    <location>
        <begin position="684"/>
        <end position="720"/>
    </location>
</feature>
<feature type="compositionally biased region" description="Basic and acidic residues" evidence="5">
    <location>
        <begin position="110"/>
        <end position="122"/>
    </location>
</feature>
<dbReference type="InterPro" id="IPR000467">
    <property type="entry name" value="G_patch_dom"/>
</dbReference>
<dbReference type="GO" id="GO:0008380">
    <property type="term" value="P:RNA splicing"/>
    <property type="evidence" value="ECO:0007669"/>
    <property type="project" value="UniProtKB-KW"/>
</dbReference>
<evidence type="ECO:0000256" key="1">
    <source>
        <dbReference type="ARBA" id="ARBA00004123"/>
    </source>
</evidence>
<sequence length="999" mass="108700">MSTKKKDRDLGKVKLDLSAHEKFLEEKVKQYKEKLEAQAKAAATNKVSTTSDANTARLLGKSSNISATPKRTPNLFSNDGSFMDQFKKLTGQGKKGTASSESKALLQTKVKSDSSNKLDSVKYQKQPGPAIVLPSFKLKDTSQFDGKEEGKQDKKPIITESPSAQGFGGYGPNWNTPSSPKSSLVDVVIKDEPKEVNDSHAYGQLEGISTTSSFQSTANGSSPNWSSNVILQQHPHLMGHYPHHESVQVASTINVPIVPSAPLSLAPTPLLPPSHGEVVPMPVQSRTISYMFSQPPPTITTYSLTNHHLQQNAEVLPCIPESHLVMVTNPGLLPPAQNIQPTMYVTSAPPPVQPMSNNSIAIHSSGGPLQTVIVSTVPIHIPPPTVGLSYPQQPMLPGQNPSSGLYSVLSLPPNNGAHLYSTPPPLPTSCSSIALPISTAVAYGAPSGPPPQIMTTVPMSQSQPLYGNPVSVPGGMYGPLSVVSHPPPPLNPPEVSMCGPMPVLSHPPPPLNPPETSIFGHPPPVSALGHPEMGMYGPITPIAGIQPKGEEYDPAAPTDDVEALNNTPDGVMMSSNSTSRMNSISFVLSQKVSTKPSIHMTAGAFSGDGNSPVCPPEDEETLKVIEQLAIQVMLSGPLAEQRALEEHATDPLYWFLRNKTSDTYKYFRWQVEKLVKSSVKQELNSGDSNELGKCSSSQQPLRKKRKSRWSEQKAPLAEPGIVSPGLAPPGVIVPSLIPAHMGSPGMPGVVTNIQLGGVATIQPQLPPAPQIPFPGSTNMQTYARKVIGSDIISEEQLKQIREQQEMNFMYELVMAQKKMQEQALMAEIEGVKVKRRYEYDSDEETEGGTWEHRQRAKEMDATKKWAEKLTSGARGKHFLGDFLPPEELEKFMETFKALKDGREPDYSEYKEFKLTCENMGYQMLVKLGWKEGTGLGAQEQGITKPVNKGNTSVEGRGLGIERPAELTKDDDEFDAYRKRMMLAYRFRPNPLNNPRRPYY</sequence>
<dbReference type="GO" id="GO:0006397">
    <property type="term" value="P:mRNA processing"/>
    <property type="evidence" value="ECO:0007669"/>
    <property type="project" value="UniProtKB-KW"/>
</dbReference>
<evidence type="ECO:0000259" key="6">
    <source>
        <dbReference type="PROSITE" id="PS50174"/>
    </source>
</evidence>
<dbReference type="GO" id="GO:0003723">
    <property type="term" value="F:RNA binding"/>
    <property type="evidence" value="ECO:0007669"/>
    <property type="project" value="InterPro"/>
</dbReference>
<evidence type="ECO:0000313" key="7">
    <source>
        <dbReference type="EMBL" id="CAL1539224.1"/>
    </source>
</evidence>
<feature type="domain" description="G-patch" evidence="6">
    <location>
        <begin position="916"/>
        <end position="963"/>
    </location>
</feature>
<dbReference type="InterPro" id="IPR000061">
    <property type="entry name" value="Surp"/>
</dbReference>
<dbReference type="Gene3D" id="1.10.10.790">
    <property type="entry name" value="Surp module"/>
    <property type="match status" value="1"/>
</dbReference>
<protein>
    <recommendedName>
        <fullName evidence="6">G-patch domain-containing protein</fullName>
    </recommendedName>
</protein>
<dbReference type="PANTHER" id="PTHR23340">
    <property type="entry name" value="ARGININE/SERINE RICH SPLICING FACTOR SF4/14"/>
    <property type="match status" value="1"/>
</dbReference>
<organism evidence="7 8">
    <name type="scientific">Lymnaea stagnalis</name>
    <name type="common">Great pond snail</name>
    <name type="synonym">Helix stagnalis</name>
    <dbReference type="NCBI Taxonomy" id="6523"/>
    <lineage>
        <taxon>Eukaryota</taxon>
        <taxon>Metazoa</taxon>
        <taxon>Spiralia</taxon>
        <taxon>Lophotrochozoa</taxon>
        <taxon>Mollusca</taxon>
        <taxon>Gastropoda</taxon>
        <taxon>Heterobranchia</taxon>
        <taxon>Euthyneura</taxon>
        <taxon>Panpulmonata</taxon>
        <taxon>Hygrophila</taxon>
        <taxon>Lymnaeoidea</taxon>
        <taxon>Lymnaeidae</taxon>
        <taxon>Lymnaea</taxon>
    </lineage>
</organism>
<dbReference type="Proteomes" id="UP001497497">
    <property type="component" value="Unassembled WGS sequence"/>
</dbReference>
<dbReference type="PROSITE" id="PS50174">
    <property type="entry name" value="G_PATCH"/>
    <property type="match status" value="1"/>
</dbReference>